<gene>
    <name evidence="1" type="ORF">CRENPOLYSF1_30003</name>
</gene>
<organism evidence="1 2">
    <name type="scientific">Crenothrix polyspora</name>
    <dbReference type="NCBI Taxonomy" id="360316"/>
    <lineage>
        <taxon>Bacteria</taxon>
        <taxon>Pseudomonadati</taxon>
        <taxon>Pseudomonadota</taxon>
        <taxon>Gammaproteobacteria</taxon>
        <taxon>Methylococcales</taxon>
        <taxon>Crenotrichaceae</taxon>
        <taxon>Crenothrix</taxon>
    </lineage>
</organism>
<keyword evidence="2" id="KW-1185">Reference proteome</keyword>
<evidence type="ECO:0000313" key="1">
    <source>
        <dbReference type="EMBL" id="SJM92491.1"/>
    </source>
</evidence>
<evidence type="ECO:0000313" key="2">
    <source>
        <dbReference type="Proteomes" id="UP000195667"/>
    </source>
</evidence>
<sequence length="58" mass="6910">MGRTFFQDSYFARPIWLKKRVSKQWLPMNKLFGQTTLPELKHFDLEIASESDLKARHA</sequence>
<dbReference type="Proteomes" id="UP000195667">
    <property type="component" value="Unassembled WGS sequence"/>
</dbReference>
<dbReference type="EMBL" id="FUKI01000104">
    <property type="protein sequence ID" value="SJM92491.1"/>
    <property type="molecule type" value="Genomic_DNA"/>
</dbReference>
<reference evidence="2" key="1">
    <citation type="submission" date="2017-02" db="EMBL/GenBank/DDBJ databases">
        <authorList>
            <person name="Daims H."/>
        </authorList>
    </citation>
    <scope>NUCLEOTIDE SEQUENCE [LARGE SCALE GENOMIC DNA]</scope>
</reference>
<protein>
    <submittedName>
        <fullName evidence="1">Uncharacterized protein</fullName>
    </submittedName>
</protein>
<proteinExistence type="predicted"/>
<accession>A0A1R4H8Y9</accession>
<dbReference type="AlphaFoldDB" id="A0A1R4H8Y9"/>
<name>A0A1R4H8Y9_9GAMM</name>